<dbReference type="AlphaFoldDB" id="A0A1B1Y7B6"/>
<sequence>MIINGSNNFLNNMKKSIYLFIILVGWSSAKTYAQAKTEQDYILVDARVRVYHKDGTRTYKEYQPFKTQTLELLPNFNKEKSLSKLSKYGGLMADKTKFATGFFHVKKIDGRWWGIDPLGYKYFNISLNSINTGKSKGSKVAFKEKFGNKENWIHQTVEMLQNHGFNCAGSWSDVEAIIEANKTLEKPLAYTVNWNFMSSYGRKRGGTHQQAGHTGYPKDAIFVFDPEFKTFCDEHAKQLLKYKDDPNLFGHFSDNEMPFKQKALDNYLKLPKNEHGYKAAIDWLKENGITKAEITDTHRDLFMAYVGDTYFSIVSKAIKKYDPNHMYIGARFYSEEKNHAAFMKAAGKHLDIISNNYYNHWTPDKTDLVNWTKWSGRPFIITEYYVKGEDSGMGNTSGAGWIVRTQKDRGLFYQNYNLALLASKNCVGWHYFKYQDNDPTAKGVDPSNIDANKGIVTSDYKPWTAMLEKMKALNNRVYDLINYFDHHEN</sequence>
<evidence type="ECO:0000313" key="1">
    <source>
        <dbReference type="EMBL" id="ANW96656.1"/>
    </source>
</evidence>
<dbReference type="Proteomes" id="UP000092967">
    <property type="component" value="Chromosome"/>
</dbReference>
<proteinExistence type="predicted"/>
<dbReference type="SUPFAM" id="SSF51445">
    <property type="entry name" value="(Trans)glycosidases"/>
    <property type="match status" value="1"/>
</dbReference>
<keyword evidence="2" id="KW-1185">Reference proteome</keyword>
<dbReference type="Gene3D" id="3.20.20.80">
    <property type="entry name" value="Glycosidases"/>
    <property type="match status" value="2"/>
</dbReference>
<gene>
    <name evidence="1" type="ORF">AXE80_10390</name>
</gene>
<reference evidence="1 2" key="1">
    <citation type="submission" date="2016-02" db="EMBL/GenBank/DDBJ databases">
        <authorList>
            <person name="Wen L."/>
            <person name="He K."/>
            <person name="Yang H."/>
        </authorList>
    </citation>
    <scope>NUCLEOTIDE SEQUENCE [LARGE SCALE GENOMIC DNA]</scope>
    <source>
        <strain evidence="1 2">CZ1127</strain>
    </source>
</reference>
<protein>
    <submittedName>
        <fullName evidence="1">Agarase</fullName>
    </submittedName>
</protein>
<dbReference type="OrthoDB" id="9760450at2"/>
<dbReference type="EMBL" id="CP014224">
    <property type="protein sequence ID" value="ANW96656.1"/>
    <property type="molecule type" value="Genomic_DNA"/>
</dbReference>
<accession>A0A1B1Y7B6</accession>
<dbReference type="STRING" id="1790137.AXE80_10390"/>
<evidence type="ECO:0000313" key="2">
    <source>
        <dbReference type="Proteomes" id="UP000092967"/>
    </source>
</evidence>
<organism evidence="1 2">
    <name type="scientific">Wenyingzhuangia fucanilytica</name>
    <dbReference type="NCBI Taxonomy" id="1790137"/>
    <lineage>
        <taxon>Bacteria</taxon>
        <taxon>Pseudomonadati</taxon>
        <taxon>Bacteroidota</taxon>
        <taxon>Flavobacteriia</taxon>
        <taxon>Flavobacteriales</taxon>
        <taxon>Flavobacteriaceae</taxon>
        <taxon>Wenyingzhuangia</taxon>
    </lineage>
</organism>
<dbReference type="KEGG" id="wfu:AXE80_10390"/>
<name>A0A1B1Y7B6_9FLAO</name>
<dbReference type="InterPro" id="IPR017853">
    <property type="entry name" value="GH"/>
</dbReference>